<accession>A0A6G8Q052</accession>
<feature type="region of interest" description="Disordered" evidence="1">
    <location>
        <begin position="15"/>
        <end position="67"/>
    </location>
</feature>
<dbReference type="KEGG" id="rmar:GBA65_16320"/>
<evidence type="ECO:0000313" key="2">
    <source>
        <dbReference type="EMBL" id="QIN79836.1"/>
    </source>
</evidence>
<feature type="compositionally biased region" description="Basic and acidic residues" evidence="1">
    <location>
        <begin position="15"/>
        <end position="30"/>
    </location>
</feature>
<protein>
    <submittedName>
        <fullName evidence="2">Uncharacterized protein</fullName>
    </submittedName>
</protein>
<gene>
    <name evidence="2" type="ORF">GBA65_16320</name>
</gene>
<feature type="compositionally biased region" description="Pro residues" evidence="1">
    <location>
        <begin position="44"/>
        <end position="53"/>
    </location>
</feature>
<evidence type="ECO:0000313" key="3">
    <source>
        <dbReference type="Proteomes" id="UP000502706"/>
    </source>
</evidence>
<organism evidence="2 3">
    <name type="scientific">Rubrobacter marinus</name>
    <dbReference type="NCBI Taxonomy" id="2653852"/>
    <lineage>
        <taxon>Bacteria</taxon>
        <taxon>Bacillati</taxon>
        <taxon>Actinomycetota</taxon>
        <taxon>Rubrobacteria</taxon>
        <taxon>Rubrobacterales</taxon>
        <taxon>Rubrobacteraceae</taxon>
        <taxon>Rubrobacter</taxon>
    </lineage>
</organism>
<proteinExistence type="predicted"/>
<dbReference type="EMBL" id="CP045121">
    <property type="protein sequence ID" value="QIN79836.1"/>
    <property type="molecule type" value="Genomic_DNA"/>
</dbReference>
<dbReference type="Proteomes" id="UP000502706">
    <property type="component" value="Chromosome"/>
</dbReference>
<keyword evidence="3" id="KW-1185">Reference proteome</keyword>
<sequence length="67" mass="7645">MIKWELDLWNELWERSENRRSEEARGERPDAAPILHGRCDAPQRPHPPVPPSRVDPDGGDAHGPTSR</sequence>
<reference evidence="2 3" key="1">
    <citation type="submission" date="2019-10" db="EMBL/GenBank/DDBJ databases">
        <title>Rubrobacter sp nov SCSIO 52915 isolated from a deep-sea sediment in the South China Sea.</title>
        <authorList>
            <person name="Chen R.W."/>
        </authorList>
    </citation>
    <scope>NUCLEOTIDE SEQUENCE [LARGE SCALE GENOMIC DNA]</scope>
    <source>
        <strain evidence="2 3">SCSIO 52915</strain>
    </source>
</reference>
<evidence type="ECO:0000256" key="1">
    <source>
        <dbReference type="SAM" id="MobiDB-lite"/>
    </source>
</evidence>
<dbReference type="RefSeq" id="WP_166397509.1">
    <property type="nucleotide sequence ID" value="NZ_CP045121.1"/>
</dbReference>
<dbReference type="AlphaFoldDB" id="A0A6G8Q052"/>
<name>A0A6G8Q052_9ACTN</name>